<dbReference type="GO" id="GO:0005975">
    <property type="term" value="P:carbohydrate metabolic process"/>
    <property type="evidence" value="ECO:0007669"/>
    <property type="project" value="InterPro"/>
</dbReference>
<evidence type="ECO:0000259" key="3">
    <source>
        <dbReference type="PROSITE" id="PS51910"/>
    </source>
</evidence>
<reference evidence="5" key="1">
    <citation type="submission" date="2010-09" db="EMBL/GenBank/DDBJ databases">
        <title>The genome sequence of Geomyces destructans 20631-21.</title>
        <authorList>
            <consortium name="The Broad Institute Genome Sequencing Platform"/>
            <person name="Cuomo C.A."/>
            <person name="Blehert D.S."/>
            <person name="Lorch J.M."/>
            <person name="Young S.K."/>
            <person name="Zeng Q."/>
            <person name="Gargeya S."/>
            <person name="Fitzgerald M."/>
            <person name="Haas B."/>
            <person name="Abouelleil A."/>
            <person name="Alvarado L."/>
            <person name="Arachchi H.M."/>
            <person name="Berlin A."/>
            <person name="Brown A."/>
            <person name="Chapman S.B."/>
            <person name="Chen Z."/>
            <person name="Dunbar C."/>
            <person name="Freedman E."/>
            <person name="Gearin G."/>
            <person name="Gellesch M."/>
            <person name="Goldberg J."/>
            <person name="Griggs A."/>
            <person name="Gujja S."/>
            <person name="Heiman D."/>
            <person name="Howarth C."/>
            <person name="Larson L."/>
            <person name="Lui A."/>
            <person name="MacDonald P.J.P."/>
            <person name="Montmayeur A."/>
            <person name="Murphy C."/>
            <person name="Neiman D."/>
            <person name="Pearson M."/>
            <person name="Priest M."/>
            <person name="Roberts A."/>
            <person name="Saif S."/>
            <person name="Shea T."/>
            <person name="Shenoy N."/>
            <person name="Sisk P."/>
            <person name="Stolte C."/>
            <person name="Sykes S."/>
            <person name="Wortman J."/>
            <person name="Nusbaum C."/>
            <person name="Birren B."/>
        </authorList>
    </citation>
    <scope>NUCLEOTIDE SEQUENCE [LARGE SCALE GENOMIC DNA]</scope>
    <source>
        <strain evidence="5">ATCC MYA-4855 / 20631-21</strain>
    </source>
</reference>
<dbReference type="HOGENOM" id="CLU_581550_0_0_1"/>
<dbReference type="InterPro" id="IPR029070">
    <property type="entry name" value="Chitinase_insertion_sf"/>
</dbReference>
<dbReference type="Gene3D" id="3.20.20.80">
    <property type="entry name" value="Glycosidases"/>
    <property type="match status" value="1"/>
</dbReference>
<dbReference type="PROSITE" id="PS51910">
    <property type="entry name" value="GH18_2"/>
    <property type="match status" value="1"/>
</dbReference>
<evidence type="ECO:0000313" key="5">
    <source>
        <dbReference type="Proteomes" id="UP000011064"/>
    </source>
</evidence>
<keyword evidence="5" id="KW-1185">Reference proteome</keyword>
<evidence type="ECO:0000256" key="2">
    <source>
        <dbReference type="ARBA" id="ARBA00023002"/>
    </source>
</evidence>
<sequence length="470" mass="52355">MDKYVDFWNLMAYDYYTPNTSTHRANLFHDYTNPKSTTFNTKTAVDYYVSQGGIKSDKIVLGMPIYGHAFNQTDGLGLPSTDAIAGTWEPASYDFKVLPLPGSKEYYNSTLGISYSYDDNKREFISYDNIAVIKQKAGWIRTMGLGGAMFWDSSADGKGSDSLIETVSRVLVEDGSRLDGTVNKLAYRDSIYANLQAGMPDSKSLPGSVVTTMATSTFITSSSTSSTAIASPFPFTTYRKRDSTRALEQREILATRLHKAAPKPAKNSTQFAASFLYTSCYNVEQEVYKKLAESAYGTIDDDETRFKFLDRAYELGATFWDTADVYGDSEDLIGKWFKRTGKRDEIFLVTKSLKKFGVDYIDLYYAHRIDGVTPIEKTMETDAHRPPDDFEVGDVRCASPRFAPENFARNLEMVDALREVAGREGVSVGQLTLAWLLAQGGGILPIPGMRRVGGERYPAIGLKSMFVDML</sequence>
<evidence type="ECO:0000256" key="1">
    <source>
        <dbReference type="ARBA" id="ARBA00008682"/>
    </source>
</evidence>
<name>L8FQ75_PSED2</name>
<dbReference type="InterPro" id="IPR001223">
    <property type="entry name" value="Glyco_hydro18_cat"/>
</dbReference>
<dbReference type="GO" id="GO:0005737">
    <property type="term" value="C:cytoplasm"/>
    <property type="evidence" value="ECO:0007669"/>
    <property type="project" value="TreeGrafter"/>
</dbReference>
<gene>
    <name evidence="4" type="ORF">GMDG_05591</name>
</gene>
<protein>
    <recommendedName>
        <fullName evidence="3">GH18 domain-containing protein</fullName>
    </recommendedName>
</protein>
<dbReference type="AlphaFoldDB" id="L8FQ75"/>
<dbReference type="EMBL" id="GL573289">
    <property type="protein sequence ID" value="ELR02628.1"/>
    <property type="molecule type" value="Genomic_DNA"/>
</dbReference>
<dbReference type="SUPFAM" id="SSF54556">
    <property type="entry name" value="Chitinase insertion domain"/>
    <property type="match status" value="1"/>
</dbReference>
<dbReference type="InterPro" id="IPR036812">
    <property type="entry name" value="NAD(P)_OxRdtase_dom_sf"/>
</dbReference>
<dbReference type="Pfam" id="PF00704">
    <property type="entry name" value="Glyco_hydro_18"/>
    <property type="match status" value="1"/>
</dbReference>
<dbReference type="PANTHER" id="PTHR43625:SF40">
    <property type="entry name" value="ALDO-KETO REDUCTASE YAKC [NADP(+)]"/>
    <property type="match status" value="1"/>
</dbReference>
<dbReference type="Gene3D" id="3.20.20.100">
    <property type="entry name" value="NADP-dependent oxidoreductase domain"/>
    <property type="match status" value="2"/>
</dbReference>
<proteinExistence type="inferred from homology"/>
<evidence type="ECO:0000313" key="4">
    <source>
        <dbReference type="EMBL" id="ELR02628.1"/>
    </source>
</evidence>
<keyword evidence="2" id="KW-0560">Oxidoreductase</keyword>
<accession>L8FQ75</accession>
<feature type="domain" description="GH18" evidence="3">
    <location>
        <begin position="1"/>
        <end position="174"/>
    </location>
</feature>
<comment type="similarity">
    <text evidence="1">Belongs to the glycosyl hydrolase 18 family. Chitinase class V subfamily.</text>
</comment>
<dbReference type="STRING" id="658429.L8FQ75"/>
<dbReference type="GO" id="GO:0016491">
    <property type="term" value="F:oxidoreductase activity"/>
    <property type="evidence" value="ECO:0007669"/>
    <property type="project" value="UniProtKB-KW"/>
</dbReference>
<dbReference type="InParanoid" id="L8FQ75"/>
<dbReference type="InterPro" id="IPR023210">
    <property type="entry name" value="NADP_OxRdtase_dom"/>
</dbReference>
<dbReference type="Pfam" id="PF00248">
    <property type="entry name" value="Aldo_ket_red"/>
    <property type="match status" value="2"/>
</dbReference>
<dbReference type="Proteomes" id="UP000011064">
    <property type="component" value="Unassembled WGS sequence"/>
</dbReference>
<dbReference type="InterPro" id="IPR050791">
    <property type="entry name" value="Aldo-Keto_reductase"/>
</dbReference>
<dbReference type="SUPFAM" id="SSF51430">
    <property type="entry name" value="NAD(P)-linked oxidoreductase"/>
    <property type="match status" value="1"/>
</dbReference>
<dbReference type="PANTHER" id="PTHR43625">
    <property type="entry name" value="AFLATOXIN B1 ALDEHYDE REDUCTASE"/>
    <property type="match status" value="1"/>
</dbReference>
<dbReference type="SUPFAM" id="SSF51445">
    <property type="entry name" value="(Trans)glycosidases"/>
    <property type="match status" value="1"/>
</dbReference>
<dbReference type="InterPro" id="IPR017853">
    <property type="entry name" value="GH"/>
</dbReference>
<organism evidence="4 5">
    <name type="scientific">Pseudogymnoascus destructans (strain ATCC MYA-4855 / 20631-21)</name>
    <name type="common">Bat white-nose syndrome fungus</name>
    <name type="synonym">Geomyces destructans</name>
    <dbReference type="NCBI Taxonomy" id="658429"/>
    <lineage>
        <taxon>Eukaryota</taxon>
        <taxon>Fungi</taxon>
        <taxon>Dikarya</taxon>
        <taxon>Ascomycota</taxon>
        <taxon>Pezizomycotina</taxon>
        <taxon>Leotiomycetes</taxon>
        <taxon>Thelebolales</taxon>
        <taxon>Thelebolaceae</taxon>
        <taxon>Pseudogymnoascus</taxon>
    </lineage>
</organism>
<dbReference type="VEuPathDB" id="FungiDB:GMDG_05591"/>
<dbReference type="Gene3D" id="3.10.50.10">
    <property type="match status" value="1"/>
</dbReference>